<sequence length="10" mass="1200">MSLIKMKVFC</sequence>
<proteinExistence type="predicted"/>
<reference evidence="1" key="1">
    <citation type="submission" date="2014-11" db="EMBL/GenBank/DDBJ databases">
        <authorList>
            <person name="Amaro Gonzalez C."/>
        </authorList>
    </citation>
    <scope>NUCLEOTIDE SEQUENCE</scope>
</reference>
<protein>
    <submittedName>
        <fullName evidence="1">Uncharacterized protein</fullName>
    </submittedName>
</protein>
<dbReference type="EMBL" id="GBXM01062734">
    <property type="protein sequence ID" value="JAH45843.1"/>
    <property type="molecule type" value="Transcribed_RNA"/>
</dbReference>
<reference evidence="1" key="2">
    <citation type="journal article" date="2015" name="Fish Shellfish Immunol.">
        <title>Early steps in the European eel (Anguilla anguilla)-Vibrio vulnificus interaction in the gills: Role of the RtxA13 toxin.</title>
        <authorList>
            <person name="Callol A."/>
            <person name="Pajuelo D."/>
            <person name="Ebbesson L."/>
            <person name="Teles M."/>
            <person name="MacKenzie S."/>
            <person name="Amaro C."/>
        </authorList>
    </citation>
    <scope>NUCLEOTIDE SEQUENCE</scope>
</reference>
<organism evidence="1">
    <name type="scientific">Anguilla anguilla</name>
    <name type="common">European freshwater eel</name>
    <name type="synonym">Muraena anguilla</name>
    <dbReference type="NCBI Taxonomy" id="7936"/>
    <lineage>
        <taxon>Eukaryota</taxon>
        <taxon>Metazoa</taxon>
        <taxon>Chordata</taxon>
        <taxon>Craniata</taxon>
        <taxon>Vertebrata</taxon>
        <taxon>Euteleostomi</taxon>
        <taxon>Actinopterygii</taxon>
        <taxon>Neopterygii</taxon>
        <taxon>Teleostei</taxon>
        <taxon>Anguilliformes</taxon>
        <taxon>Anguillidae</taxon>
        <taxon>Anguilla</taxon>
    </lineage>
</organism>
<name>A0A0E9SZC9_ANGAN</name>
<accession>A0A0E9SZC9</accession>
<evidence type="ECO:0000313" key="1">
    <source>
        <dbReference type="EMBL" id="JAH45843.1"/>
    </source>
</evidence>